<name>A0ABY5LFR2_9VIBR</name>
<proteinExistence type="predicted"/>
<sequence length="250" mass="29073">MNQLQRFYDWIAHSPSLFKLTPPFVSLENLRVAPLSNSDYIGNPRLGFLYQHLCTELLNQSDRYSIVLDEAQINHDNGQTLGAIDLILNNKESGKLEHWEVAIKFYLLHKGTWFGPNAHDQLDKKLARMLTHQLKMSSTEPFKNQYPHLDNLTEHLLLQGRLYINPFTDEPVPTECLGFALNQRQLSGYWCYQSQWDQIGETLFELAKPYWATGITEFEHPIEKPNGRFIHAQTKDGKFWFVVPNSWPGK</sequence>
<dbReference type="Proteomes" id="UP001058602">
    <property type="component" value="Chromosome 1"/>
</dbReference>
<dbReference type="RefSeq" id="WP_257083695.1">
    <property type="nucleotide sequence ID" value="NZ_CP102096.1"/>
</dbReference>
<gene>
    <name evidence="1" type="ORF">NP165_09295</name>
</gene>
<dbReference type="EMBL" id="CP102096">
    <property type="protein sequence ID" value="UUM29907.1"/>
    <property type="molecule type" value="Genomic_DNA"/>
</dbReference>
<keyword evidence="2" id="KW-1185">Reference proteome</keyword>
<accession>A0ABY5LFR2</accession>
<dbReference type="InterPro" id="IPR015003">
    <property type="entry name" value="DUF1853"/>
</dbReference>
<reference evidence="1" key="1">
    <citation type="submission" date="2022-07" db="EMBL/GenBank/DDBJ databases">
        <title>Complete genome of Vibrio japonicus strain JCM 31412T and phylogenomic assessment of the Nereis clade of the genus Vibrio.</title>
        <authorList>
            <person name="Shlafstein M.D."/>
            <person name="Emsley S.A."/>
            <person name="Ushijima B."/>
            <person name="Videau P."/>
            <person name="Saw J.H."/>
        </authorList>
    </citation>
    <scope>NUCLEOTIDE SEQUENCE</scope>
    <source>
        <strain evidence="1">JCM 31412</strain>
    </source>
</reference>
<protein>
    <submittedName>
        <fullName evidence="1">DUF1853 family protein</fullName>
    </submittedName>
</protein>
<dbReference type="Pfam" id="PF08907">
    <property type="entry name" value="DUF1853"/>
    <property type="match status" value="1"/>
</dbReference>
<evidence type="ECO:0000313" key="2">
    <source>
        <dbReference type="Proteomes" id="UP001058602"/>
    </source>
</evidence>
<evidence type="ECO:0000313" key="1">
    <source>
        <dbReference type="EMBL" id="UUM29907.1"/>
    </source>
</evidence>
<organism evidence="1 2">
    <name type="scientific">Vibrio japonicus</name>
    <dbReference type="NCBI Taxonomy" id="1824638"/>
    <lineage>
        <taxon>Bacteria</taxon>
        <taxon>Pseudomonadati</taxon>
        <taxon>Pseudomonadota</taxon>
        <taxon>Gammaproteobacteria</taxon>
        <taxon>Vibrionales</taxon>
        <taxon>Vibrionaceae</taxon>
        <taxon>Vibrio</taxon>
    </lineage>
</organism>